<dbReference type="eggNOG" id="KOG2408">
    <property type="taxonomic scope" value="Eukaryota"/>
</dbReference>
<dbReference type="OrthoDB" id="823504at2759"/>
<evidence type="ECO:0000256" key="5">
    <source>
        <dbReference type="SAM" id="Phobius"/>
    </source>
</evidence>
<dbReference type="Proteomes" id="UP000054408">
    <property type="component" value="Unassembled WGS sequence"/>
</dbReference>
<dbReference type="InterPro" id="IPR037120">
    <property type="entry name" value="Haem_peroxidase_sf_animal"/>
</dbReference>
<comment type="subcellular location">
    <subcellularLocation>
        <location evidence="1">Secreted</location>
    </subcellularLocation>
</comment>
<sequence>MTTPSSPYLRSLSEFFFNPKELAGRGVDAFMHGMLLYPSQEVDAQYAKTLIDFPHLLALDCMRVRDLGLASFEHARAHYGIASPVTDVPRKLALLDVYASSSEGTDLFTGGLAEEHEVGSSFGPVFNAIYAQQLLALRDGDPYWFENPSYALLSAAERTAARATTLAHIIRRNTDIPADLVPDNAFKMPFYSANTASSGGVATSTSSASGSTSSPASQSTADGHVYPTAPAASNNAELRYLRALTGITVVGFLVVLASAAVLAATAYRLVNRPTAAPVASTKRSSGLARSVKPPRKDANRFDGGASLIHLGYTVSPEHSASYEGDVWMSHVSSDDLSSSPRAPAAAAAAAKPRA</sequence>
<dbReference type="SUPFAM" id="SSF48113">
    <property type="entry name" value="Heme-dependent peroxidases"/>
    <property type="match status" value="1"/>
</dbReference>
<keyword evidence="6" id="KW-0560">Oxidoreductase</keyword>
<dbReference type="GeneID" id="25566453"/>
<evidence type="ECO:0000256" key="3">
    <source>
        <dbReference type="ARBA" id="ARBA00023180"/>
    </source>
</evidence>
<feature type="region of interest" description="Disordered" evidence="4">
    <location>
        <begin position="278"/>
        <end position="300"/>
    </location>
</feature>
<keyword evidence="7" id="KW-1185">Reference proteome</keyword>
<keyword evidence="5" id="KW-0812">Transmembrane</keyword>
<feature type="region of interest" description="Disordered" evidence="4">
    <location>
        <begin position="201"/>
        <end position="228"/>
    </location>
</feature>
<dbReference type="PANTHER" id="PTHR11475">
    <property type="entry name" value="OXIDASE/PEROXIDASE"/>
    <property type="match status" value="1"/>
</dbReference>
<dbReference type="InterPro" id="IPR019791">
    <property type="entry name" value="Haem_peroxidase_animal"/>
</dbReference>
<keyword evidence="6" id="KW-0575">Peroxidase</keyword>
<dbReference type="GO" id="GO:0005576">
    <property type="term" value="C:extracellular region"/>
    <property type="evidence" value="ECO:0007669"/>
    <property type="project" value="UniProtKB-SubCell"/>
</dbReference>
<keyword evidence="5" id="KW-1133">Transmembrane helix</keyword>
<organism evidence="6 7">
    <name type="scientific">Thecamonas trahens ATCC 50062</name>
    <dbReference type="NCBI Taxonomy" id="461836"/>
    <lineage>
        <taxon>Eukaryota</taxon>
        <taxon>Apusozoa</taxon>
        <taxon>Apusomonadida</taxon>
        <taxon>Apusomonadidae</taxon>
        <taxon>Thecamonas</taxon>
    </lineage>
</organism>
<dbReference type="PANTHER" id="PTHR11475:SF4">
    <property type="entry name" value="CHORION PEROXIDASE"/>
    <property type="match status" value="1"/>
</dbReference>
<proteinExistence type="predicted"/>
<reference evidence="6 7" key="1">
    <citation type="submission" date="2010-05" db="EMBL/GenBank/DDBJ databases">
        <title>The Genome Sequence of Thecamonas trahens ATCC 50062.</title>
        <authorList>
            <consortium name="The Broad Institute Genome Sequencing Platform"/>
            <person name="Russ C."/>
            <person name="Cuomo C."/>
            <person name="Shea T."/>
            <person name="Young S.K."/>
            <person name="Zeng Q."/>
            <person name="Koehrsen M."/>
            <person name="Haas B."/>
            <person name="Borodovsky M."/>
            <person name="Guigo R."/>
            <person name="Alvarado L."/>
            <person name="Berlin A."/>
            <person name="Bochicchio J."/>
            <person name="Borenstein D."/>
            <person name="Chapman S."/>
            <person name="Chen Z."/>
            <person name="Freedman E."/>
            <person name="Gellesch M."/>
            <person name="Goldberg J."/>
            <person name="Griggs A."/>
            <person name="Gujja S."/>
            <person name="Heilman E."/>
            <person name="Heiman D."/>
            <person name="Hepburn T."/>
            <person name="Howarth C."/>
            <person name="Jen D."/>
            <person name="Larson L."/>
            <person name="Mehta T."/>
            <person name="Park D."/>
            <person name="Pearson M."/>
            <person name="Roberts A."/>
            <person name="Saif S."/>
            <person name="Shenoy N."/>
            <person name="Sisk P."/>
            <person name="Stolte C."/>
            <person name="Sykes S."/>
            <person name="Thomson T."/>
            <person name="Walk T."/>
            <person name="White J."/>
            <person name="Yandava C."/>
            <person name="Burger G."/>
            <person name="Gray M.W."/>
            <person name="Holland P.W.H."/>
            <person name="King N."/>
            <person name="Lang F.B.F."/>
            <person name="Roger A.J."/>
            <person name="Ruiz-Trillo I."/>
            <person name="Lander E."/>
            <person name="Nusbaum C."/>
        </authorList>
    </citation>
    <scope>NUCLEOTIDE SEQUENCE [LARGE SCALE GENOMIC DNA]</scope>
    <source>
        <strain evidence="6 7">ATCC 50062</strain>
    </source>
</reference>
<keyword evidence="2" id="KW-0964">Secreted</keyword>
<evidence type="ECO:0000313" key="7">
    <source>
        <dbReference type="Proteomes" id="UP000054408"/>
    </source>
</evidence>
<name>A0A0L0DGR2_THETB</name>
<dbReference type="PROSITE" id="PS50292">
    <property type="entry name" value="PEROXIDASE_3"/>
    <property type="match status" value="1"/>
</dbReference>
<evidence type="ECO:0000256" key="4">
    <source>
        <dbReference type="SAM" id="MobiDB-lite"/>
    </source>
</evidence>
<dbReference type="GO" id="GO:0006979">
    <property type="term" value="P:response to oxidative stress"/>
    <property type="evidence" value="ECO:0007669"/>
    <property type="project" value="InterPro"/>
</dbReference>
<accession>A0A0L0DGR2</accession>
<dbReference type="Pfam" id="PF03098">
    <property type="entry name" value="An_peroxidase"/>
    <property type="match status" value="1"/>
</dbReference>
<dbReference type="AlphaFoldDB" id="A0A0L0DGR2"/>
<dbReference type="InterPro" id="IPR010255">
    <property type="entry name" value="Haem_peroxidase_sf"/>
</dbReference>
<feature type="compositionally biased region" description="Low complexity" evidence="4">
    <location>
        <begin position="201"/>
        <end position="221"/>
    </location>
</feature>
<dbReference type="EMBL" id="GL349467">
    <property type="protein sequence ID" value="KNC51380.1"/>
    <property type="molecule type" value="Genomic_DNA"/>
</dbReference>
<gene>
    <name evidence="6" type="ORF">AMSG_07561</name>
</gene>
<evidence type="ECO:0000256" key="2">
    <source>
        <dbReference type="ARBA" id="ARBA00022525"/>
    </source>
</evidence>
<dbReference type="Gene3D" id="1.10.640.10">
    <property type="entry name" value="Haem peroxidase domain superfamily, animal type"/>
    <property type="match status" value="1"/>
</dbReference>
<dbReference type="STRING" id="461836.A0A0L0DGR2"/>
<keyword evidence="3" id="KW-0325">Glycoprotein</keyword>
<protein>
    <submittedName>
        <fullName evidence="6">Heme peroxidase superfamily protein</fullName>
    </submittedName>
</protein>
<evidence type="ECO:0000256" key="1">
    <source>
        <dbReference type="ARBA" id="ARBA00004613"/>
    </source>
</evidence>
<dbReference type="GO" id="GO:0004601">
    <property type="term" value="F:peroxidase activity"/>
    <property type="evidence" value="ECO:0007669"/>
    <property type="project" value="UniProtKB-KW"/>
</dbReference>
<evidence type="ECO:0000313" key="6">
    <source>
        <dbReference type="EMBL" id="KNC51380.1"/>
    </source>
</evidence>
<feature type="transmembrane region" description="Helical" evidence="5">
    <location>
        <begin position="240"/>
        <end position="264"/>
    </location>
</feature>
<dbReference type="GO" id="GO:0020037">
    <property type="term" value="F:heme binding"/>
    <property type="evidence" value="ECO:0007669"/>
    <property type="project" value="InterPro"/>
</dbReference>
<feature type="compositionally biased region" description="Low complexity" evidence="4">
    <location>
        <begin position="337"/>
        <end position="354"/>
    </location>
</feature>
<dbReference type="RefSeq" id="XP_013756048.1">
    <property type="nucleotide sequence ID" value="XM_013900594.1"/>
</dbReference>
<feature type="region of interest" description="Disordered" evidence="4">
    <location>
        <begin position="330"/>
        <end position="354"/>
    </location>
</feature>
<keyword evidence="5" id="KW-0472">Membrane</keyword>